<dbReference type="GO" id="GO:0016020">
    <property type="term" value="C:membrane"/>
    <property type="evidence" value="ECO:0007669"/>
    <property type="project" value="UniProtKB-SubCell"/>
</dbReference>
<dbReference type="InParanoid" id="A0A6J0VJV2"/>
<proteinExistence type="predicted"/>
<evidence type="ECO:0000256" key="1">
    <source>
        <dbReference type="ARBA" id="ARBA00004167"/>
    </source>
</evidence>
<gene>
    <name evidence="11" type="primary">RTP4</name>
</gene>
<dbReference type="GO" id="GO:0005737">
    <property type="term" value="C:cytoplasm"/>
    <property type="evidence" value="ECO:0007669"/>
    <property type="project" value="TreeGrafter"/>
</dbReference>
<dbReference type="GO" id="GO:0031849">
    <property type="term" value="F:olfactory receptor binding"/>
    <property type="evidence" value="ECO:0007669"/>
    <property type="project" value="TreeGrafter"/>
</dbReference>
<keyword evidence="3" id="KW-0479">Metal-binding</keyword>
<dbReference type="Pfam" id="PF13695">
    <property type="entry name" value="Zn_ribbon_3CxxC"/>
    <property type="match status" value="1"/>
</dbReference>
<dbReference type="OrthoDB" id="8121437at2759"/>
<evidence type="ECO:0000256" key="8">
    <source>
        <dbReference type="SAM" id="MobiDB-lite"/>
    </source>
</evidence>
<evidence type="ECO:0000256" key="3">
    <source>
        <dbReference type="ARBA" id="ARBA00022723"/>
    </source>
</evidence>
<dbReference type="AlphaFoldDB" id="A0A6J0VJV2"/>
<sequence>MDAKPQSKRIALDIREWEQTFQELICQEKPWARWTLKMDGSLRPDCVAQGWKQYQQKGFGRFSCSSCRRGWASAQVKILCHMYLENQKSPGKVLMRIFGQRCKKCSRSQFEKPDFSPESRNRILQNLVQRVLEKFYRNGFRKVSELPVIPEVPLKGSHDTANCEACVLGYCVLNSENGMTGPERSSVSYMETGSSSPHNGDKCGQNRSRNHLAVGSGYSGTHIGSGPSHVTAGIQVPGKGPQPKREMGQLFTPGADRQAARATGPQPIRVAGSLPPGWTDPRPIQAVGPLPIGHAYSQSTRGRGPQAPRMTYSQAIRKSGQQSTHKAQATKGAQLQATKVTEPQPTRATIPRATSGSDSQAKGMTGPPPQRSSSQPTREAIPKVTVGSDSQAKGMAVLPPQRSSSQPARETIPKATVGSDSQAKGMTGPPPQRSSSQPTQEAIPKVTVGSDSQAKGMAVLPPQRSSSQPARETIPKATVGSDSQAKGLTGPPPQNSSSQPTREAIPKATVGSDSQAKGMTGPPPQRSSSQHTQEAILKVTVGSDSQAKGMAVLPPQRSSSQPARETIPKATVGSDTKATRRAGLPLGSSSQPTRPHVGPSCGSQAAWGREERYSPGGSVSDSFFRLPPSNDLRNQEQLFRWGYVCIFALFTFLVSKYL</sequence>
<keyword evidence="6" id="KW-1133">Transmembrane helix</keyword>
<dbReference type="GO" id="GO:0008270">
    <property type="term" value="F:zinc ion binding"/>
    <property type="evidence" value="ECO:0007669"/>
    <property type="project" value="UniProtKB-KW"/>
</dbReference>
<feature type="domain" description="3CxxC-type" evidence="9">
    <location>
        <begin position="57"/>
        <end position="169"/>
    </location>
</feature>
<feature type="region of interest" description="Disordered" evidence="8">
    <location>
        <begin position="290"/>
        <end position="309"/>
    </location>
</feature>
<dbReference type="GO" id="GO:0051205">
    <property type="term" value="P:protein insertion into membrane"/>
    <property type="evidence" value="ECO:0007669"/>
    <property type="project" value="TreeGrafter"/>
</dbReference>
<dbReference type="GO" id="GO:0001580">
    <property type="term" value="P:detection of chemical stimulus involved in sensory perception of bitter taste"/>
    <property type="evidence" value="ECO:0007669"/>
    <property type="project" value="TreeGrafter"/>
</dbReference>
<dbReference type="InterPro" id="IPR026096">
    <property type="entry name" value="R-trans_p"/>
</dbReference>
<dbReference type="SMART" id="SM01328">
    <property type="entry name" value="zf-3CxxC"/>
    <property type="match status" value="1"/>
</dbReference>
<keyword evidence="10" id="KW-1185">Reference proteome</keyword>
<evidence type="ECO:0000313" key="11">
    <source>
        <dbReference type="RefSeq" id="XP_020725727.2"/>
    </source>
</evidence>
<dbReference type="InterPro" id="IPR027377">
    <property type="entry name" value="ZAR1/RTP1-5-like_Znf-3CxxC"/>
</dbReference>
<accession>A0A6J0VJV2</accession>
<comment type="subcellular location">
    <subcellularLocation>
        <location evidence="1">Membrane</location>
        <topology evidence="1">Single-pass membrane protein</topology>
    </subcellularLocation>
</comment>
<evidence type="ECO:0000256" key="2">
    <source>
        <dbReference type="ARBA" id="ARBA00022692"/>
    </source>
</evidence>
<keyword evidence="11" id="KW-0675">Receptor</keyword>
<feature type="region of interest" description="Disordered" evidence="8">
    <location>
        <begin position="545"/>
        <end position="614"/>
    </location>
</feature>
<keyword evidence="2" id="KW-0812">Transmembrane</keyword>
<evidence type="ECO:0000256" key="6">
    <source>
        <dbReference type="ARBA" id="ARBA00022989"/>
    </source>
</evidence>
<organism evidence="10 11">
    <name type="scientific">Odocoileus virginianus</name>
    <name type="common">White-tailed deer</name>
    <dbReference type="NCBI Taxonomy" id="9874"/>
    <lineage>
        <taxon>Eukaryota</taxon>
        <taxon>Metazoa</taxon>
        <taxon>Chordata</taxon>
        <taxon>Craniata</taxon>
        <taxon>Vertebrata</taxon>
        <taxon>Euteleostomi</taxon>
        <taxon>Mammalia</taxon>
        <taxon>Eutheria</taxon>
        <taxon>Laurasiatheria</taxon>
        <taxon>Artiodactyla</taxon>
        <taxon>Ruminantia</taxon>
        <taxon>Pecora</taxon>
        <taxon>Cervidae</taxon>
        <taxon>Odocoileinae</taxon>
        <taxon>Odocoileus</taxon>
    </lineage>
</organism>
<feature type="compositionally biased region" description="Polar residues" evidence="8">
    <location>
        <begin position="315"/>
        <end position="362"/>
    </location>
</feature>
<feature type="compositionally biased region" description="Polar residues" evidence="8">
    <location>
        <begin position="182"/>
        <end position="198"/>
    </location>
</feature>
<dbReference type="PANTHER" id="PTHR14402">
    <property type="entry name" value="RECEPTOR TRANSPORTING PROTEIN"/>
    <property type="match status" value="1"/>
</dbReference>
<protein>
    <submittedName>
        <fullName evidence="11">Receptor-transporting protein 4</fullName>
    </submittedName>
</protein>
<dbReference type="GO" id="GO:0006612">
    <property type="term" value="P:protein targeting to membrane"/>
    <property type="evidence" value="ECO:0007669"/>
    <property type="project" value="TreeGrafter"/>
</dbReference>
<reference evidence="10" key="1">
    <citation type="journal article" date="2022" name="J. Hered.">
        <title>A De Novo Chromosome-Level Genome Assembly of the White-Tailed Deer, Odocoileus Virginianus.</title>
        <authorList>
            <person name="London E.W."/>
            <person name="Roca A.L."/>
            <person name="Novakofski J.E."/>
            <person name="Mateus-Pinilla N.E."/>
        </authorList>
    </citation>
    <scope>NUCLEOTIDE SEQUENCE [LARGE SCALE GENOMIC DNA]</scope>
</reference>
<evidence type="ECO:0000256" key="5">
    <source>
        <dbReference type="ARBA" id="ARBA00022833"/>
    </source>
</evidence>
<name>A0A6J0VJV2_ODOVR</name>
<feature type="region of interest" description="Disordered" evidence="8">
    <location>
        <begin position="315"/>
        <end position="532"/>
    </location>
</feature>
<reference evidence="11" key="2">
    <citation type="submission" date="2025-08" db="UniProtKB">
        <authorList>
            <consortium name="RefSeq"/>
        </authorList>
    </citation>
    <scope>IDENTIFICATION</scope>
    <source>
        <tissue evidence="11">Tongue muscle</tissue>
    </source>
</reference>
<evidence type="ECO:0000256" key="7">
    <source>
        <dbReference type="ARBA" id="ARBA00023136"/>
    </source>
</evidence>
<evidence type="ECO:0000313" key="10">
    <source>
        <dbReference type="Proteomes" id="UP001652640"/>
    </source>
</evidence>
<dbReference type="GeneID" id="110122550"/>
<keyword evidence="4" id="KW-0863">Zinc-finger</keyword>
<evidence type="ECO:0000259" key="9">
    <source>
        <dbReference type="SMART" id="SM01328"/>
    </source>
</evidence>
<keyword evidence="7" id="KW-0472">Membrane</keyword>
<dbReference type="Proteomes" id="UP001652640">
    <property type="component" value="Chromosome 4"/>
</dbReference>
<keyword evidence="5" id="KW-0862">Zinc</keyword>
<evidence type="ECO:0000256" key="4">
    <source>
        <dbReference type="ARBA" id="ARBA00022771"/>
    </source>
</evidence>
<dbReference type="PANTHER" id="PTHR14402:SF8">
    <property type="entry name" value="RECEPTOR-TRANSPORTING PROTEIN 4"/>
    <property type="match status" value="1"/>
</dbReference>
<feature type="region of interest" description="Disordered" evidence="8">
    <location>
        <begin position="182"/>
        <end position="210"/>
    </location>
</feature>
<dbReference type="RefSeq" id="XP_020725727.2">
    <property type="nucleotide sequence ID" value="XM_020870068.2"/>
</dbReference>
<dbReference type="KEGG" id="ovr:110122550"/>